<dbReference type="GO" id="GO:0046512">
    <property type="term" value="P:sphingosine biosynthetic process"/>
    <property type="evidence" value="ECO:0007669"/>
    <property type="project" value="TreeGrafter"/>
</dbReference>
<keyword evidence="3" id="KW-1185">Reference proteome</keyword>
<dbReference type="GO" id="GO:0005737">
    <property type="term" value="C:cytoplasm"/>
    <property type="evidence" value="ECO:0007669"/>
    <property type="project" value="TreeGrafter"/>
</dbReference>
<dbReference type="InterPro" id="IPR050187">
    <property type="entry name" value="Lipid_Phosphate_FormReg"/>
</dbReference>
<dbReference type="PANTHER" id="PTHR12358:SF112">
    <property type="entry name" value="LD11247P-RELATED"/>
    <property type="match status" value="1"/>
</dbReference>
<dbReference type="Pfam" id="PF19279">
    <property type="entry name" value="YegS_C"/>
    <property type="match status" value="1"/>
</dbReference>
<dbReference type="EMBL" id="CAIIXF020000009">
    <property type="protein sequence ID" value="CAH1794282.1"/>
    <property type="molecule type" value="Genomic_DNA"/>
</dbReference>
<dbReference type="GO" id="GO:0001727">
    <property type="term" value="F:lipid kinase activity"/>
    <property type="evidence" value="ECO:0007669"/>
    <property type="project" value="TreeGrafter"/>
</dbReference>
<dbReference type="InterPro" id="IPR045540">
    <property type="entry name" value="YegS/DAGK_C"/>
</dbReference>
<dbReference type="OrthoDB" id="3853857at2759"/>
<name>A0A8J1U522_OWEFU</name>
<evidence type="ECO:0000313" key="3">
    <source>
        <dbReference type="Proteomes" id="UP000749559"/>
    </source>
</evidence>
<comment type="caution">
    <text evidence="2">The sequence shown here is derived from an EMBL/GenBank/DDBJ whole genome shotgun (WGS) entry which is preliminary data.</text>
</comment>
<dbReference type="SUPFAM" id="SSF111331">
    <property type="entry name" value="NAD kinase/diacylglycerol kinase-like"/>
    <property type="match status" value="1"/>
</dbReference>
<feature type="domain" description="YegS/DAGK C-terminal" evidence="1">
    <location>
        <begin position="234"/>
        <end position="322"/>
    </location>
</feature>
<dbReference type="InterPro" id="IPR016064">
    <property type="entry name" value="NAD/diacylglycerol_kinase_sf"/>
</dbReference>
<dbReference type="GO" id="GO:0016020">
    <property type="term" value="C:membrane"/>
    <property type="evidence" value="ECO:0007669"/>
    <property type="project" value="TreeGrafter"/>
</dbReference>
<organism evidence="2 3">
    <name type="scientific">Owenia fusiformis</name>
    <name type="common">Polychaete worm</name>
    <dbReference type="NCBI Taxonomy" id="6347"/>
    <lineage>
        <taxon>Eukaryota</taxon>
        <taxon>Metazoa</taxon>
        <taxon>Spiralia</taxon>
        <taxon>Lophotrochozoa</taxon>
        <taxon>Annelida</taxon>
        <taxon>Polychaeta</taxon>
        <taxon>Sedentaria</taxon>
        <taxon>Canalipalpata</taxon>
        <taxon>Sabellida</taxon>
        <taxon>Oweniida</taxon>
        <taxon>Oweniidae</taxon>
        <taxon>Owenia</taxon>
    </lineage>
</organism>
<dbReference type="Gene3D" id="2.60.200.40">
    <property type="match status" value="1"/>
</dbReference>
<feature type="non-terminal residue" evidence="2">
    <location>
        <position position="326"/>
    </location>
</feature>
<reference evidence="2" key="1">
    <citation type="submission" date="2022-03" db="EMBL/GenBank/DDBJ databases">
        <authorList>
            <person name="Martin C."/>
        </authorList>
    </citation>
    <scope>NUCLEOTIDE SEQUENCE</scope>
</reference>
<evidence type="ECO:0000259" key="1">
    <source>
        <dbReference type="Pfam" id="PF19279"/>
    </source>
</evidence>
<protein>
    <recommendedName>
        <fullName evidence="1">YegS/DAGK C-terminal domain-containing protein</fullName>
    </recommendedName>
</protein>
<sequence length="326" mass="36716">EPYLHNHVHHATYILTKHMPLPMDLVVIETPKRTLYSFLSFAWGMVADVDIESEKYRYLGETRFTMGTLSRIMNLRKYRGRFSFLPIDESWQPKVKRREHGCFRSNRTMSAVGVMGGGAPAGLYKRTLSMDENLHSLQSSEPGGSQQTLTHKMKKGISMYGISEHDGQLREENLQHINDSYHGGTGGSESEKDRSNLTSLLPPFDRSVPNNWVTIEDEFITVLGAYQTHLSSDIFAAPDCKLQDGCIHVIFLRAGVSRRVVLQLFLDLQDGTHTDSHFIESVIVKAFRLEPLSPPGHVTIDGEEIEYGPVQGQVWPSAATIMAIEQ</sequence>
<dbReference type="AlphaFoldDB" id="A0A8J1U522"/>
<gene>
    <name evidence="2" type="ORF">OFUS_LOCUS19010</name>
</gene>
<proteinExistence type="predicted"/>
<accession>A0A8J1U522</accession>
<evidence type="ECO:0000313" key="2">
    <source>
        <dbReference type="EMBL" id="CAH1794282.1"/>
    </source>
</evidence>
<dbReference type="PANTHER" id="PTHR12358">
    <property type="entry name" value="SPHINGOSINE KINASE"/>
    <property type="match status" value="1"/>
</dbReference>
<dbReference type="Proteomes" id="UP000749559">
    <property type="component" value="Unassembled WGS sequence"/>
</dbReference>